<name>A0ABR3ZQ08_9PEZI</name>
<evidence type="ECO:0000313" key="3">
    <source>
        <dbReference type="Proteomes" id="UP001583186"/>
    </source>
</evidence>
<sequence>MDSITVLGTHDEAKSLDTPSLSGLPSAPMLAVKYGKHTSDLPCEAEDKSNPGLGKPSSTSKSQDVDLSMGNEAVLGTQPVGLSGQQMKVLTAEESKKECAQLSNSLIETTQTTVSLASKQSASYAQKSPLSSTLKPSTMASLHESNGRSPNFGSSQDKEGNTMGLNPPVGKSQQEPDSQYLEQIPGGVSAATSST</sequence>
<evidence type="ECO:0000313" key="2">
    <source>
        <dbReference type="EMBL" id="KAL1902766.1"/>
    </source>
</evidence>
<feature type="compositionally biased region" description="Polar residues" evidence="1">
    <location>
        <begin position="129"/>
        <end position="155"/>
    </location>
</feature>
<accession>A0ABR3ZQ08</accession>
<evidence type="ECO:0000256" key="1">
    <source>
        <dbReference type="SAM" id="MobiDB-lite"/>
    </source>
</evidence>
<keyword evidence="3" id="KW-1185">Reference proteome</keyword>
<dbReference type="Proteomes" id="UP001583186">
    <property type="component" value="Unassembled WGS sequence"/>
</dbReference>
<feature type="compositionally biased region" description="Low complexity" evidence="1">
    <location>
        <begin position="117"/>
        <end position="128"/>
    </location>
</feature>
<organism evidence="2 3">
    <name type="scientific">Sporothrix stenoceras</name>
    <dbReference type="NCBI Taxonomy" id="5173"/>
    <lineage>
        <taxon>Eukaryota</taxon>
        <taxon>Fungi</taxon>
        <taxon>Dikarya</taxon>
        <taxon>Ascomycota</taxon>
        <taxon>Pezizomycotina</taxon>
        <taxon>Sordariomycetes</taxon>
        <taxon>Sordariomycetidae</taxon>
        <taxon>Ophiostomatales</taxon>
        <taxon>Ophiostomataceae</taxon>
        <taxon>Sporothrix</taxon>
    </lineage>
</organism>
<protein>
    <submittedName>
        <fullName evidence="2">Uncharacterized protein</fullName>
    </submittedName>
</protein>
<gene>
    <name evidence="2" type="ORF">Sste5346_000676</name>
</gene>
<feature type="region of interest" description="Disordered" evidence="1">
    <location>
        <begin position="38"/>
        <end position="79"/>
    </location>
</feature>
<proteinExistence type="predicted"/>
<feature type="region of interest" description="Disordered" evidence="1">
    <location>
        <begin position="1"/>
        <end position="26"/>
    </location>
</feature>
<dbReference type="EMBL" id="JAWCUI010000003">
    <property type="protein sequence ID" value="KAL1902766.1"/>
    <property type="molecule type" value="Genomic_DNA"/>
</dbReference>
<feature type="compositionally biased region" description="Polar residues" evidence="1">
    <location>
        <begin position="171"/>
        <end position="181"/>
    </location>
</feature>
<reference evidence="2 3" key="1">
    <citation type="journal article" date="2024" name="IMA Fungus">
        <title>IMA Genome - F19 : A genome assembly and annotation guide to empower mycologists, including annotated draft genome sequences of Ceratocystis pirilliformis, Diaporthe australafricana, Fusarium ophioides, Paecilomyces lecythidis, and Sporothrix stenoceras.</title>
        <authorList>
            <person name="Aylward J."/>
            <person name="Wilson A.M."/>
            <person name="Visagie C.M."/>
            <person name="Spraker J."/>
            <person name="Barnes I."/>
            <person name="Buitendag C."/>
            <person name="Ceriani C."/>
            <person name="Del Mar Angel L."/>
            <person name="du Plessis D."/>
            <person name="Fuchs T."/>
            <person name="Gasser K."/>
            <person name="Kramer D."/>
            <person name="Li W."/>
            <person name="Munsamy K."/>
            <person name="Piso A."/>
            <person name="Price J.L."/>
            <person name="Sonnekus B."/>
            <person name="Thomas C."/>
            <person name="van der Nest A."/>
            <person name="van Dijk A."/>
            <person name="van Heerden A."/>
            <person name="van Vuuren N."/>
            <person name="Yilmaz N."/>
            <person name="Duong T.A."/>
            <person name="van der Merwe N.A."/>
            <person name="Wingfield M.J."/>
            <person name="Wingfield B.D."/>
        </authorList>
    </citation>
    <scope>NUCLEOTIDE SEQUENCE [LARGE SCALE GENOMIC DNA]</scope>
    <source>
        <strain evidence="2 3">CMW 5346</strain>
    </source>
</reference>
<comment type="caution">
    <text evidence="2">The sequence shown here is derived from an EMBL/GenBank/DDBJ whole genome shotgun (WGS) entry which is preliminary data.</text>
</comment>
<feature type="region of interest" description="Disordered" evidence="1">
    <location>
        <begin position="117"/>
        <end position="195"/>
    </location>
</feature>